<evidence type="ECO:0000256" key="4">
    <source>
        <dbReference type="ARBA" id="ARBA00022729"/>
    </source>
</evidence>
<gene>
    <name evidence="8" type="ORF">METZ01_LOCUS173390</name>
</gene>
<dbReference type="Pfam" id="PF00884">
    <property type="entry name" value="Sulfatase"/>
    <property type="match status" value="1"/>
</dbReference>
<keyword evidence="4" id="KW-0732">Signal</keyword>
<comment type="similarity">
    <text evidence="2">Belongs to the sulfatase family.</text>
</comment>
<evidence type="ECO:0000256" key="2">
    <source>
        <dbReference type="ARBA" id="ARBA00008779"/>
    </source>
</evidence>
<protein>
    <recommendedName>
        <fullName evidence="7">Sulfatase N-terminal domain-containing protein</fullName>
    </recommendedName>
</protein>
<keyword evidence="3" id="KW-0479">Metal-binding</keyword>
<dbReference type="InterPro" id="IPR000917">
    <property type="entry name" value="Sulfatase_N"/>
</dbReference>
<sequence length="469" mass="53177">MKRIAALILCLLATLAEVEAAKPNVLFIVIDDMNDWISLLDPQSPIKTPNLERLAKRGTLFTNAYCISAACNPSRVATLTGLRPSTSGVYGNNSDWRRALPKRRTLMQQFQLAGYSVRGAGKIFHHHFNGAFHDDASFDDFLSMAPQNMPPKKLNQAPKYGSRNTDWGAWPSDEKNTIDFRTTEYCIRSLKNPPIDKPLFLACGIFKPHSPFFAPPKYHAKLPEISNPTRLESDWNDLPTGALKLMQNKKWFWNGMSTLDKRIPGSYDDFIRAYAACCLFADAQVGRLLDALDQSPIAKNTIIVLWSDHGFHLGEKDHIEKFALWEKANHVPFIISAPGIGTPGSRCETPVDLTVLYPTLLDLCGIKNRSYYDGNSALPLLKNPKAKWDHPAISTYGRNNHTLRTQRWRYIRYADGTEELYDHQNDPNEWTNLARRESAQAHLAKLRDRLKFSQDTEPVSDLRKPKARL</sequence>
<evidence type="ECO:0000256" key="6">
    <source>
        <dbReference type="ARBA" id="ARBA00022837"/>
    </source>
</evidence>
<dbReference type="PANTHER" id="PTHR45953:SF1">
    <property type="entry name" value="IDURONATE 2-SULFATASE"/>
    <property type="match status" value="1"/>
</dbReference>
<keyword evidence="6" id="KW-0106">Calcium</keyword>
<comment type="cofactor">
    <cofactor evidence="1">
        <name>Ca(2+)</name>
        <dbReference type="ChEBI" id="CHEBI:29108"/>
    </cofactor>
</comment>
<proteinExistence type="inferred from homology"/>
<dbReference type="CDD" id="cd16030">
    <property type="entry name" value="iduronate-2-sulfatase"/>
    <property type="match status" value="1"/>
</dbReference>
<dbReference type="Gene3D" id="3.40.720.10">
    <property type="entry name" value="Alkaline Phosphatase, subunit A"/>
    <property type="match status" value="1"/>
</dbReference>
<accession>A0A382C386</accession>
<organism evidence="8">
    <name type="scientific">marine metagenome</name>
    <dbReference type="NCBI Taxonomy" id="408172"/>
    <lineage>
        <taxon>unclassified sequences</taxon>
        <taxon>metagenomes</taxon>
        <taxon>ecological metagenomes</taxon>
    </lineage>
</organism>
<evidence type="ECO:0000256" key="3">
    <source>
        <dbReference type="ARBA" id="ARBA00022723"/>
    </source>
</evidence>
<dbReference type="GO" id="GO:0004423">
    <property type="term" value="F:iduronate-2-sulfatase activity"/>
    <property type="evidence" value="ECO:0007669"/>
    <property type="project" value="InterPro"/>
</dbReference>
<evidence type="ECO:0000256" key="1">
    <source>
        <dbReference type="ARBA" id="ARBA00001913"/>
    </source>
</evidence>
<reference evidence="8" key="1">
    <citation type="submission" date="2018-05" db="EMBL/GenBank/DDBJ databases">
        <authorList>
            <person name="Lanie J.A."/>
            <person name="Ng W.-L."/>
            <person name="Kazmierczak K.M."/>
            <person name="Andrzejewski T.M."/>
            <person name="Davidsen T.M."/>
            <person name="Wayne K.J."/>
            <person name="Tettelin H."/>
            <person name="Glass J.I."/>
            <person name="Rusch D."/>
            <person name="Podicherti R."/>
            <person name="Tsui H.-C.T."/>
            <person name="Winkler M.E."/>
        </authorList>
    </citation>
    <scope>NUCLEOTIDE SEQUENCE</scope>
</reference>
<evidence type="ECO:0000256" key="5">
    <source>
        <dbReference type="ARBA" id="ARBA00022801"/>
    </source>
</evidence>
<feature type="domain" description="Sulfatase N-terminal" evidence="7">
    <location>
        <begin position="23"/>
        <end position="366"/>
    </location>
</feature>
<dbReference type="SUPFAM" id="SSF53649">
    <property type="entry name" value="Alkaline phosphatase-like"/>
    <property type="match status" value="1"/>
</dbReference>
<dbReference type="EMBL" id="UINC01032604">
    <property type="protein sequence ID" value="SVB20536.1"/>
    <property type="molecule type" value="Genomic_DNA"/>
</dbReference>
<dbReference type="AlphaFoldDB" id="A0A382C386"/>
<dbReference type="GO" id="GO:0005737">
    <property type="term" value="C:cytoplasm"/>
    <property type="evidence" value="ECO:0007669"/>
    <property type="project" value="TreeGrafter"/>
</dbReference>
<keyword evidence="5" id="KW-0378">Hydrolase</keyword>
<evidence type="ECO:0000313" key="8">
    <source>
        <dbReference type="EMBL" id="SVB20536.1"/>
    </source>
</evidence>
<dbReference type="PANTHER" id="PTHR45953">
    <property type="entry name" value="IDURONATE 2-SULFATASE"/>
    <property type="match status" value="1"/>
</dbReference>
<evidence type="ECO:0000259" key="7">
    <source>
        <dbReference type="Pfam" id="PF00884"/>
    </source>
</evidence>
<dbReference type="InterPro" id="IPR017850">
    <property type="entry name" value="Alkaline_phosphatase_core_sf"/>
</dbReference>
<dbReference type="GO" id="GO:0046872">
    <property type="term" value="F:metal ion binding"/>
    <property type="evidence" value="ECO:0007669"/>
    <property type="project" value="UniProtKB-KW"/>
</dbReference>
<dbReference type="InterPro" id="IPR035874">
    <property type="entry name" value="IDS"/>
</dbReference>
<name>A0A382C386_9ZZZZ</name>